<keyword evidence="1" id="KW-0812">Transmembrane</keyword>
<dbReference type="Proteomes" id="UP001139365">
    <property type="component" value="Unassembled WGS sequence"/>
</dbReference>
<proteinExistence type="predicted"/>
<keyword evidence="1" id="KW-0472">Membrane</keyword>
<protein>
    <submittedName>
        <fullName evidence="2">Uncharacterized protein</fullName>
    </submittedName>
</protein>
<dbReference type="EMBL" id="JALEMU010000043">
    <property type="protein sequence ID" value="MCI5755143.1"/>
    <property type="molecule type" value="Genomic_DNA"/>
</dbReference>
<feature type="transmembrane region" description="Helical" evidence="1">
    <location>
        <begin position="38"/>
        <end position="55"/>
    </location>
</feature>
<reference evidence="2 3" key="1">
    <citation type="submission" date="2022-03" db="EMBL/GenBank/DDBJ databases">
        <title>Metagenome-assembled genomes from swine fecal metagenomes.</title>
        <authorList>
            <person name="Holman D.B."/>
            <person name="Kommadath A."/>
        </authorList>
    </citation>
    <scope>NUCLEOTIDE SEQUENCE [LARGE SCALE GENOMIC DNA]</scope>
    <source>
        <strain evidence="2">SUG147</strain>
    </source>
</reference>
<sequence length="166" mass="18793">MTYVCPRTRGTAKVVCVILLILATVTGVFSSLGIGWKGLWQLIMFGAIVGVVYVSQRYLLTGYEYILDPHEEIFIRNRITVIRTQGKKRIPVVTLSLKNLTGVIPYMKYRDLREKYGSPSVRMSLCADMFPRESYILLFETNGELSAVRIQCDKNFSEEIASRAGV</sequence>
<accession>A0AAE3FFY6</accession>
<evidence type="ECO:0000256" key="1">
    <source>
        <dbReference type="SAM" id="Phobius"/>
    </source>
</evidence>
<evidence type="ECO:0000313" key="2">
    <source>
        <dbReference type="EMBL" id="MCI5755143.1"/>
    </source>
</evidence>
<keyword evidence="1" id="KW-1133">Transmembrane helix</keyword>
<comment type="caution">
    <text evidence="2">The sequence shown here is derived from an EMBL/GenBank/DDBJ whole genome shotgun (WGS) entry which is preliminary data.</text>
</comment>
<feature type="transmembrane region" description="Helical" evidence="1">
    <location>
        <begin position="12"/>
        <end position="32"/>
    </location>
</feature>
<name>A0AAE3FFY6_9BACT</name>
<organism evidence="2 3">
    <name type="scientific">Candidatus Colimorpha enterica</name>
    <dbReference type="NCBI Taxonomy" id="3083063"/>
    <lineage>
        <taxon>Bacteria</taxon>
        <taxon>Pseudomonadati</taxon>
        <taxon>Bacteroidota</taxon>
        <taxon>Bacteroidia</taxon>
        <taxon>Bacteroidales</taxon>
        <taxon>Candidatus Colimorpha</taxon>
    </lineage>
</organism>
<evidence type="ECO:0000313" key="3">
    <source>
        <dbReference type="Proteomes" id="UP001139365"/>
    </source>
</evidence>
<gene>
    <name evidence="2" type="ORF">MR241_02475</name>
</gene>
<dbReference type="AlphaFoldDB" id="A0AAE3FFY6"/>